<gene>
    <name evidence="1" type="ORF">HZA61_03440</name>
</gene>
<organism evidence="1 2">
    <name type="scientific">Eiseniibacteriota bacterium</name>
    <dbReference type="NCBI Taxonomy" id="2212470"/>
    <lineage>
        <taxon>Bacteria</taxon>
        <taxon>Candidatus Eiseniibacteriota</taxon>
    </lineage>
</organism>
<evidence type="ECO:0008006" key="3">
    <source>
        <dbReference type="Google" id="ProtNLM"/>
    </source>
</evidence>
<sequence length="114" mass="12726">MSNHAGLWIDHHKAFLVMMAGKVVSTKQIDSGVPALVVGAEPASAADYEHFYDQVIERVRGVEGLLILGPDEAKSELRARLDRHKHSIRSVDIEAADRMSDSQVVTRVRKRFHP</sequence>
<name>A0A933W823_UNCEI</name>
<protein>
    <recommendedName>
        <fullName evidence="3">Translational machinery protein</fullName>
    </recommendedName>
</protein>
<evidence type="ECO:0000313" key="1">
    <source>
        <dbReference type="EMBL" id="MBI5168521.1"/>
    </source>
</evidence>
<dbReference type="AlphaFoldDB" id="A0A933W823"/>
<comment type="caution">
    <text evidence="1">The sequence shown here is derived from an EMBL/GenBank/DDBJ whole genome shotgun (WGS) entry which is preliminary data.</text>
</comment>
<evidence type="ECO:0000313" key="2">
    <source>
        <dbReference type="Proteomes" id="UP000696931"/>
    </source>
</evidence>
<dbReference type="SUPFAM" id="SSF53137">
    <property type="entry name" value="Translational machinery components"/>
    <property type="match status" value="1"/>
</dbReference>
<dbReference type="Proteomes" id="UP000696931">
    <property type="component" value="Unassembled WGS sequence"/>
</dbReference>
<reference evidence="1" key="1">
    <citation type="submission" date="2020-07" db="EMBL/GenBank/DDBJ databases">
        <title>Huge and variable diversity of episymbiotic CPR bacteria and DPANN archaea in groundwater ecosystems.</title>
        <authorList>
            <person name="He C.Y."/>
            <person name="Keren R."/>
            <person name="Whittaker M."/>
            <person name="Farag I.F."/>
            <person name="Doudna J."/>
            <person name="Cate J.H.D."/>
            <person name="Banfield J.F."/>
        </authorList>
    </citation>
    <scope>NUCLEOTIDE SEQUENCE</scope>
    <source>
        <strain evidence="1">NC_groundwater_1813_Pr3_B-0.1um_71_17</strain>
    </source>
</reference>
<accession>A0A933W823</accession>
<dbReference type="EMBL" id="JACRIW010000029">
    <property type="protein sequence ID" value="MBI5168521.1"/>
    <property type="molecule type" value="Genomic_DNA"/>
</dbReference>
<proteinExistence type="predicted"/>